<evidence type="ECO:0000313" key="2">
    <source>
        <dbReference type="Proteomes" id="UP001171299"/>
    </source>
</evidence>
<keyword evidence="2" id="KW-1185">Reference proteome</keyword>
<comment type="caution">
    <text evidence="1">The sequence shown here is derived from an EMBL/GenBank/DDBJ whole genome shotgun (WGS) entry which is preliminary data.</text>
</comment>
<protein>
    <submittedName>
        <fullName evidence="1">Uncharacterized protein</fullName>
    </submittedName>
</protein>
<dbReference type="Proteomes" id="UP001171299">
    <property type="component" value="Unassembled WGS sequence"/>
</dbReference>
<accession>A0ABT8XSE9</accession>
<sequence>MAQKTRFGGFFAFSGQELPPQKRELCPHFACKSLSTPHKLLKIW</sequence>
<organism evidence="1 2">
    <name type="scientific">Pantoea phytobeneficialis</name>
    <dbReference type="NCBI Taxonomy" id="2052056"/>
    <lineage>
        <taxon>Bacteria</taxon>
        <taxon>Pseudomonadati</taxon>
        <taxon>Pseudomonadota</taxon>
        <taxon>Gammaproteobacteria</taxon>
        <taxon>Enterobacterales</taxon>
        <taxon>Erwiniaceae</taxon>
        <taxon>Pantoea</taxon>
    </lineage>
</organism>
<dbReference type="RefSeq" id="WP_021184231.1">
    <property type="nucleotide sequence ID" value="NZ_CP024636.1"/>
</dbReference>
<proteinExistence type="predicted"/>
<dbReference type="EMBL" id="JAUOOM010000003">
    <property type="protein sequence ID" value="MDO6405799.1"/>
    <property type="molecule type" value="Genomic_DNA"/>
</dbReference>
<reference evidence="1" key="1">
    <citation type="submission" date="2023-07" db="EMBL/GenBank/DDBJ databases">
        <title>The extreme plant-growth-promoting properties of Pantoea phytobeneficialis PF55 revealed by functional and genomic analysis.</title>
        <authorList>
            <person name="Nascimento F.X."/>
            <person name="Marcio R.J."/>
        </authorList>
    </citation>
    <scope>NUCLEOTIDE SEQUENCE</scope>
    <source>
        <strain evidence="1">PF55</strain>
    </source>
</reference>
<gene>
    <name evidence="1" type="ORF">Q3404_04350</name>
</gene>
<evidence type="ECO:0000313" key="1">
    <source>
        <dbReference type="EMBL" id="MDO6405799.1"/>
    </source>
</evidence>
<name>A0ABT8XSE9_9GAMM</name>